<dbReference type="GO" id="GO:0051209">
    <property type="term" value="P:release of sequestered calcium ion into cytosol"/>
    <property type="evidence" value="ECO:0007669"/>
    <property type="project" value="TreeGrafter"/>
</dbReference>
<keyword evidence="15" id="KW-1185">Reference proteome</keyword>
<dbReference type="SMART" id="SM00149">
    <property type="entry name" value="PLCYc"/>
    <property type="match status" value="1"/>
</dbReference>
<dbReference type="SUPFAM" id="SSF47473">
    <property type="entry name" value="EF-hand"/>
    <property type="match status" value="1"/>
</dbReference>
<feature type="domain" description="PH" evidence="11">
    <location>
        <begin position="105"/>
        <end position="215"/>
    </location>
</feature>
<dbReference type="SUPFAM" id="SSF49562">
    <property type="entry name" value="C2 domain (Calcium/lipid-binding domain, CaLB)"/>
    <property type="match status" value="1"/>
</dbReference>
<dbReference type="GO" id="GO:0046488">
    <property type="term" value="P:phosphatidylinositol metabolic process"/>
    <property type="evidence" value="ECO:0007669"/>
    <property type="project" value="TreeGrafter"/>
</dbReference>
<dbReference type="Pfam" id="PF09279">
    <property type="entry name" value="EF-hand_like"/>
    <property type="match status" value="1"/>
</dbReference>
<dbReference type="InterPro" id="IPR017946">
    <property type="entry name" value="PLC-like_Pdiesterase_TIM-brl"/>
</dbReference>
<dbReference type="Gene3D" id="1.10.238.10">
    <property type="entry name" value="EF-hand"/>
    <property type="match status" value="1"/>
</dbReference>
<keyword evidence="3" id="KW-0963">Cytoplasm</keyword>
<feature type="domain" description="PI-PLC Y-box" evidence="13">
    <location>
        <begin position="656"/>
        <end position="767"/>
    </location>
</feature>
<keyword evidence="9" id="KW-0443">Lipid metabolism</keyword>
<dbReference type="FunFam" id="2.30.29.30:FF:000025">
    <property type="entry name" value="Phosphoinositide phospholipase C"/>
    <property type="match status" value="1"/>
</dbReference>
<dbReference type="PROSITE" id="PS50003">
    <property type="entry name" value="PH_DOMAIN"/>
    <property type="match status" value="1"/>
</dbReference>
<feature type="compositionally biased region" description="Polar residues" evidence="10">
    <location>
        <begin position="1127"/>
        <end position="1151"/>
    </location>
</feature>
<feature type="region of interest" description="Disordered" evidence="10">
    <location>
        <begin position="514"/>
        <end position="586"/>
    </location>
</feature>
<dbReference type="CDD" id="cd08558">
    <property type="entry name" value="PI-PLCc_eukaryota"/>
    <property type="match status" value="1"/>
</dbReference>
<name>A0A9Q0MGI4_BLOTA</name>
<evidence type="ECO:0000259" key="11">
    <source>
        <dbReference type="PROSITE" id="PS50003"/>
    </source>
</evidence>
<feature type="compositionally biased region" description="Acidic residues" evidence="10">
    <location>
        <begin position="613"/>
        <end position="628"/>
    </location>
</feature>
<feature type="compositionally biased region" description="Low complexity" evidence="10">
    <location>
        <begin position="1153"/>
        <end position="1179"/>
    </location>
</feature>
<protein>
    <recommendedName>
        <fullName evidence="9">Phosphoinositide phospholipase C</fullName>
        <ecNumber evidence="9">3.1.4.11</ecNumber>
    </recommendedName>
</protein>
<dbReference type="GO" id="GO:0046872">
    <property type="term" value="F:metal ion binding"/>
    <property type="evidence" value="ECO:0007669"/>
    <property type="project" value="UniProtKB-KW"/>
</dbReference>
<keyword evidence="9" id="KW-0378">Hydrolase</keyword>
<dbReference type="InterPro" id="IPR001192">
    <property type="entry name" value="PI-PLC_fam"/>
</dbReference>
<dbReference type="EC" id="3.1.4.11" evidence="9"/>
<feature type="region of interest" description="Disordered" evidence="10">
    <location>
        <begin position="611"/>
        <end position="633"/>
    </location>
</feature>
<dbReference type="SUPFAM" id="SSF50729">
    <property type="entry name" value="PH domain-like"/>
    <property type="match status" value="1"/>
</dbReference>
<keyword evidence="7" id="KW-0807">Transducer</keyword>
<dbReference type="FunFam" id="1.10.238.10:FF:000005">
    <property type="entry name" value="Phosphoinositide phospholipase C"/>
    <property type="match status" value="1"/>
</dbReference>
<dbReference type="PANTHER" id="PTHR10336">
    <property type="entry name" value="PHOSPHOINOSITIDE-SPECIFIC PHOSPHOLIPASE C FAMILY PROTEIN"/>
    <property type="match status" value="1"/>
</dbReference>
<evidence type="ECO:0000313" key="14">
    <source>
        <dbReference type="EMBL" id="KAJ6225585.1"/>
    </source>
</evidence>
<dbReference type="GO" id="GO:0048015">
    <property type="term" value="P:phosphatidylinositol-mediated signaling"/>
    <property type="evidence" value="ECO:0007669"/>
    <property type="project" value="TreeGrafter"/>
</dbReference>
<keyword evidence="5" id="KW-0460">Magnesium</keyword>
<dbReference type="InterPro" id="IPR011993">
    <property type="entry name" value="PH-like_dom_sf"/>
</dbReference>
<dbReference type="SMART" id="SM00148">
    <property type="entry name" value="PLCXc"/>
    <property type="match status" value="1"/>
</dbReference>
<dbReference type="InterPro" id="IPR001849">
    <property type="entry name" value="PH_domain"/>
</dbReference>
<evidence type="ECO:0000256" key="9">
    <source>
        <dbReference type="RuleBase" id="RU361133"/>
    </source>
</evidence>
<evidence type="ECO:0000256" key="5">
    <source>
        <dbReference type="ARBA" id="ARBA00022842"/>
    </source>
</evidence>
<dbReference type="GO" id="GO:0016042">
    <property type="term" value="P:lipid catabolic process"/>
    <property type="evidence" value="ECO:0007669"/>
    <property type="project" value="UniProtKB-KW"/>
</dbReference>
<dbReference type="InterPro" id="IPR001711">
    <property type="entry name" value="PLipase_C_Pinositol-sp_Y"/>
</dbReference>
<comment type="caution">
    <text evidence="14">The sequence shown here is derived from an EMBL/GenBank/DDBJ whole genome shotgun (WGS) entry which is preliminary data.</text>
</comment>
<dbReference type="Gene3D" id="2.30.29.30">
    <property type="entry name" value="Pleckstrin-homology domain (PH domain)/Phosphotyrosine-binding domain (PTB)"/>
    <property type="match status" value="1"/>
</dbReference>
<feature type="compositionally biased region" description="Low complexity" evidence="10">
    <location>
        <begin position="1098"/>
        <end position="1109"/>
    </location>
</feature>
<evidence type="ECO:0000256" key="10">
    <source>
        <dbReference type="SAM" id="MobiDB-lite"/>
    </source>
</evidence>
<dbReference type="Gene3D" id="3.20.20.190">
    <property type="entry name" value="Phosphatidylinositol (PI) phosphodiesterase"/>
    <property type="match status" value="1"/>
</dbReference>
<keyword evidence="9" id="KW-0442">Lipid degradation</keyword>
<evidence type="ECO:0000256" key="6">
    <source>
        <dbReference type="ARBA" id="ARBA00023157"/>
    </source>
</evidence>
<evidence type="ECO:0000256" key="7">
    <source>
        <dbReference type="ARBA" id="ARBA00023224"/>
    </source>
</evidence>
<dbReference type="OMA" id="IQSTAME"/>
<feature type="region of interest" description="Disordered" evidence="10">
    <location>
        <begin position="1303"/>
        <end position="1329"/>
    </location>
</feature>
<comment type="subcellular location">
    <subcellularLocation>
        <location evidence="2">Cytoplasm</location>
    </subcellularLocation>
</comment>
<comment type="catalytic activity">
    <reaction evidence="9">
        <text>a 1,2-diacyl-sn-glycero-3-phospho-(1D-myo-inositol-4,5-bisphosphate) + H2O = 1D-myo-inositol 1,4,5-trisphosphate + a 1,2-diacyl-sn-glycerol + H(+)</text>
        <dbReference type="Rhea" id="RHEA:33179"/>
        <dbReference type="ChEBI" id="CHEBI:15377"/>
        <dbReference type="ChEBI" id="CHEBI:15378"/>
        <dbReference type="ChEBI" id="CHEBI:17815"/>
        <dbReference type="ChEBI" id="CHEBI:58456"/>
        <dbReference type="ChEBI" id="CHEBI:203600"/>
        <dbReference type="EC" id="3.1.4.11"/>
    </reaction>
</comment>
<dbReference type="PANTHER" id="PTHR10336:SF196">
    <property type="entry name" value="PHOSPHOINOSITIDE PHOSPHOLIPASE C"/>
    <property type="match status" value="1"/>
</dbReference>
<reference evidence="14" key="1">
    <citation type="submission" date="2022-12" db="EMBL/GenBank/DDBJ databases">
        <title>Genome assemblies of Blomia tropicalis.</title>
        <authorList>
            <person name="Cui Y."/>
        </authorList>
    </citation>
    <scope>NUCLEOTIDE SEQUENCE</scope>
    <source>
        <tissue evidence="14">Adult mites</tissue>
    </source>
</reference>
<feature type="compositionally biased region" description="Low complexity" evidence="10">
    <location>
        <begin position="520"/>
        <end position="532"/>
    </location>
</feature>
<feature type="compositionally biased region" description="Pro residues" evidence="10">
    <location>
        <begin position="10"/>
        <end position="22"/>
    </location>
</feature>
<evidence type="ECO:0000256" key="1">
    <source>
        <dbReference type="ARBA" id="ARBA00000110"/>
    </source>
</evidence>
<dbReference type="PROSITE" id="PS50007">
    <property type="entry name" value="PIPLC_X_DOMAIN"/>
    <property type="match status" value="1"/>
</dbReference>
<dbReference type="Proteomes" id="UP001142055">
    <property type="component" value="Chromosome 1"/>
</dbReference>
<dbReference type="SUPFAM" id="SSF51695">
    <property type="entry name" value="PLC-like phosphodiesterases"/>
    <property type="match status" value="1"/>
</dbReference>
<dbReference type="InterPro" id="IPR011992">
    <property type="entry name" value="EF-hand-dom_pair"/>
</dbReference>
<dbReference type="SMART" id="SM00239">
    <property type="entry name" value="C2"/>
    <property type="match status" value="1"/>
</dbReference>
<evidence type="ECO:0000313" key="15">
    <source>
        <dbReference type="Proteomes" id="UP001142055"/>
    </source>
</evidence>
<dbReference type="InterPro" id="IPR015359">
    <property type="entry name" value="PLC_EF-hand-like"/>
</dbReference>
<evidence type="ECO:0000259" key="13">
    <source>
        <dbReference type="PROSITE" id="PS50008"/>
    </source>
</evidence>
<gene>
    <name evidence="14" type="ORF">RDWZM_004130</name>
</gene>
<dbReference type="GO" id="GO:0005737">
    <property type="term" value="C:cytoplasm"/>
    <property type="evidence" value="ECO:0007669"/>
    <property type="project" value="UniProtKB-SubCell"/>
</dbReference>
<dbReference type="PRINTS" id="PR00390">
    <property type="entry name" value="PHPHLIPASEC"/>
</dbReference>
<dbReference type="InterPro" id="IPR000909">
    <property type="entry name" value="PLipase_C_PInositol-sp_X_dom"/>
</dbReference>
<dbReference type="Pfam" id="PF16457">
    <property type="entry name" value="PH_12"/>
    <property type="match status" value="1"/>
</dbReference>
<evidence type="ECO:0000256" key="4">
    <source>
        <dbReference type="ARBA" id="ARBA00022723"/>
    </source>
</evidence>
<dbReference type="GO" id="GO:0004435">
    <property type="term" value="F:phosphatidylinositol-4,5-bisphosphate phospholipase C activity"/>
    <property type="evidence" value="ECO:0007669"/>
    <property type="project" value="UniProtKB-EC"/>
</dbReference>
<dbReference type="EMBL" id="JAPWDV010000001">
    <property type="protein sequence ID" value="KAJ6225585.1"/>
    <property type="molecule type" value="Genomic_DNA"/>
</dbReference>
<evidence type="ECO:0000259" key="12">
    <source>
        <dbReference type="PROSITE" id="PS50004"/>
    </source>
</evidence>
<dbReference type="GO" id="GO:0007214">
    <property type="term" value="P:gamma-aminobutyric acid signaling pathway"/>
    <property type="evidence" value="ECO:0007669"/>
    <property type="project" value="TreeGrafter"/>
</dbReference>
<dbReference type="GO" id="GO:0032228">
    <property type="term" value="P:regulation of synaptic transmission, GABAergic"/>
    <property type="evidence" value="ECO:0007669"/>
    <property type="project" value="TreeGrafter"/>
</dbReference>
<evidence type="ECO:0000256" key="8">
    <source>
        <dbReference type="ARBA" id="ARBA00023239"/>
    </source>
</evidence>
<feature type="region of interest" description="Disordered" evidence="10">
    <location>
        <begin position="51"/>
        <end position="77"/>
    </location>
</feature>
<feature type="region of interest" description="Disordered" evidence="10">
    <location>
        <begin position="1"/>
        <end position="32"/>
    </location>
</feature>
<evidence type="ECO:0000256" key="3">
    <source>
        <dbReference type="ARBA" id="ARBA00022490"/>
    </source>
</evidence>
<dbReference type="InterPro" id="IPR035892">
    <property type="entry name" value="C2_domain_sf"/>
</dbReference>
<keyword evidence="4" id="KW-0479">Metal-binding</keyword>
<feature type="domain" description="C2" evidence="12">
    <location>
        <begin position="767"/>
        <end position="896"/>
    </location>
</feature>
<evidence type="ECO:0000256" key="2">
    <source>
        <dbReference type="ARBA" id="ARBA00004496"/>
    </source>
</evidence>
<dbReference type="Pfam" id="PF00387">
    <property type="entry name" value="PI-PLC-Y"/>
    <property type="match status" value="1"/>
</dbReference>
<accession>A0A9Q0MGI4</accession>
<feature type="compositionally biased region" description="Polar residues" evidence="10">
    <location>
        <begin position="577"/>
        <end position="586"/>
    </location>
</feature>
<sequence>MVPVATTTPTPTPQPPPPPTPPSSGVSFHMNDHHHHHNETITKTICLDHGKSVTSTSLSPSPPPPPPSTTSTTTSSASHKTVCFHSVTGQPNSDRKITNALDCLQFMVNGTTLIKVKASMRHYRRFYTLEEDLSMIRWVPSTKKTSKARLPVKSIKEVRPGKSTEVLKNPDIAGMYSEDCTFSIMYGDEYESIDLIALTPGEANIWVSGLNFVIGLLKSPDSIEGREKMREKWLESLFETESEGKGLLDEIGTIALMRRINDRLCTKSLKQKITEFELSKKNGDQRGCISKHAFISLFTQTATRPDIYFILVRYCGRDYMTAEEFQLFLEGEQGVNGTSLAHCREIIEKFEPSAEARIRKQFLIDGFTQFILSEACDIGGSDSVYQNMDKEFAHYYIATSNNTYLLEDQVKGPSSTEGYIRALQSGCRCIKIDTHDSAEGIPIVYHANTLTSKIPLNDVLVAIRDNAFISSSYPVIIHLENHCSIMVQRSMVNMFREIFGEMLFVPDLPEAESSSTLVMTKSKTPSISSNSSNEEHIDLANCSNEPNGKVRTKSVTSSSNNKTEDRRQSSRRRRSATPVQDTQLQQLWSQLTPHKLQNKIIIMSKKLSKNDLSNEEIGDDDEDDDELQTDSTRDRTSVKKVMVLCKELSNLVSLVWNDFCLESSNKSSLHNTNSYETVSLTETSANKLAMTNAWDDLVQRNKRFLTQVTPDVSRIDSSNLNPLDFWNSGVQFISMNYQTNGQIMDLYRGWFIQNGSCGYVLKPKFLREKYSTFNARRKDVMPGIDPLNIRIKVISGQQLPRPKGASLKASSIDPYVMVQCLGVTMDCAEARTRTVSSDGHNPIFDESFEFVVNVPELALIRFLVLDDDFINDDFIGQLTIPVNQLQPGFKHVRLQNMNGEVVDGNLFVKISITHRYGSKQKLRRKRSWSYKNIYEPKQVGIKSIDEQLKNAFTIVHEVVQMRKNVEKHILELCDECSLQESANMAQCLRIITLRLASCATIVKFSIKKSDLGYSQIKVTGELTPKLARTIATLDKTLAEFHHICKHAPNIINTLTELYKQFGKINFDNQLNFKEHTNRLTSLLDNIRSTSPKGIKEPQQQQQQQQMEIIQNDDDISSNSSSGKDVEINNQNQNGATHNKLSSKFSFNQGSNVSGGTSSTADKSSTKSSSTHESNSSTNSPIGSIKSTNRKGEKVYENLFWNLNIIKTELEILHTIRNDCRNAFEQIDRIAESLEHIFEREHILNLRSNSTIIRELSNMSLMSSQQHYINTNSNCNLNDLDHKMGSMTPVGNNELQLRGILKKSSSPTPIASRNQQQESTNPNYQQYGNK</sequence>
<dbReference type="Pfam" id="PF00388">
    <property type="entry name" value="PI-PLC-X"/>
    <property type="match status" value="1"/>
</dbReference>
<comment type="catalytic activity">
    <reaction evidence="1">
        <text>an N-(acyl)-sphingosylphosphoethanolamine = an N-(acyl)-sphingosyl-1,3-cyclic phosphate + ethanolamine</text>
        <dbReference type="Rhea" id="RHEA:60648"/>
        <dbReference type="ChEBI" id="CHEBI:57603"/>
        <dbReference type="ChEBI" id="CHEBI:143891"/>
        <dbReference type="ChEBI" id="CHEBI:143892"/>
    </reaction>
</comment>
<dbReference type="Pfam" id="PF00168">
    <property type="entry name" value="C2"/>
    <property type="match status" value="1"/>
</dbReference>
<organism evidence="14 15">
    <name type="scientific">Blomia tropicalis</name>
    <name type="common">Mite</name>
    <dbReference type="NCBI Taxonomy" id="40697"/>
    <lineage>
        <taxon>Eukaryota</taxon>
        <taxon>Metazoa</taxon>
        <taxon>Ecdysozoa</taxon>
        <taxon>Arthropoda</taxon>
        <taxon>Chelicerata</taxon>
        <taxon>Arachnida</taxon>
        <taxon>Acari</taxon>
        <taxon>Acariformes</taxon>
        <taxon>Sarcoptiformes</taxon>
        <taxon>Astigmata</taxon>
        <taxon>Glycyphagoidea</taxon>
        <taxon>Echimyopodidae</taxon>
        <taxon>Blomia</taxon>
    </lineage>
</organism>
<keyword evidence="6" id="KW-1015">Disulfide bond</keyword>
<dbReference type="InterPro" id="IPR000008">
    <property type="entry name" value="C2_dom"/>
</dbReference>
<proteinExistence type="predicted"/>
<dbReference type="CDD" id="cd00275">
    <property type="entry name" value="C2_PLC_like"/>
    <property type="match status" value="1"/>
</dbReference>
<dbReference type="PROSITE" id="PS50008">
    <property type="entry name" value="PIPLC_Y_DOMAIN"/>
    <property type="match status" value="1"/>
</dbReference>
<dbReference type="GO" id="GO:0016829">
    <property type="term" value="F:lyase activity"/>
    <property type="evidence" value="ECO:0007669"/>
    <property type="project" value="UniProtKB-KW"/>
</dbReference>
<dbReference type="PROSITE" id="PS50004">
    <property type="entry name" value="C2"/>
    <property type="match status" value="1"/>
</dbReference>
<feature type="region of interest" description="Disordered" evidence="10">
    <location>
        <begin position="1088"/>
        <end position="1186"/>
    </location>
</feature>
<keyword evidence="8" id="KW-0456">Lyase</keyword>
<dbReference type="Gene3D" id="2.60.40.150">
    <property type="entry name" value="C2 domain"/>
    <property type="match status" value="1"/>
</dbReference>